<evidence type="ECO:0000259" key="2">
    <source>
        <dbReference type="Pfam" id="PF13786"/>
    </source>
</evidence>
<comment type="caution">
    <text evidence="4">The sequence shown here is derived from an EMBL/GenBank/DDBJ whole genome shotgun (WGS) entry which is preliminary data.</text>
</comment>
<evidence type="ECO:0000313" key="4">
    <source>
        <dbReference type="EMBL" id="MBK1811690.1"/>
    </source>
</evidence>
<dbReference type="InterPro" id="IPR040680">
    <property type="entry name" value="DUF5643"/>
</dbReference>
<dbReference type="Gene3D" id="2.60.40.1630">
    <property type="entry name" value="bacillus anthracis domain"/>
    <property type="match status" value="1"/>
</dbReference>
<organism evidence="4 5">
    <name type="scientific">Clostridium yunnanense</name>
    <dbReference type="NCBI Taxonomy" id="2800325"/>
    <lineage>
        <taxon>Bacteria</taxon>
        <taxon>Bacillati</taxon>
        <taxon>Bacillota</taxon>
        <taxon>Clostridia</taxon>
        <taxon>Eubacteriales</taxon>
        <taxon>Clostridiaceae</taxon>
        <taxon>Clostridium</taxon>
    </lineage>
</organism>
<sequence>MNNTSKFDESIYSFLNYSDLDEDEFDDFLLDDFKSKKIKRRLNKKLNNNKIKTAYIASTLIFLSFTIVLFNNSAFASSVIHSINTTIKSLQGDFANYDKFGSPLNDSRVDNGITLTIDNISSDGNEIYIMYKATGDKDFNNIFDHGLGISAKFAIDGSDPLSSYSYGETGTITDANNYSGILKIDMPTKSLKKIFYLNMHVESVGNVNGNWDFKFKIDNTNINASTKKYKINKTINLGDSSFNLKSIEINPISTIIKIDGGLQDFFLLDDKDKLIKSKSGNSNRIDTTLSFRNLIDMNTKTLTFIPYGHAEDYNNYPPIIHDIKPTPFEITQQGFGSLTIKEFLWTNDTLRINYTAKGKLPLIQSEGIWLIDDKGVGLIPENRFNTQISENNQTDFYQIYKGVSKDKTYRIASSRLDKFYIIDETHKFSIDLK</sequence>
<keyword evidence="5" id="KW-1185">Reference proteome</keyword>
<keyword evidence="1" id="KW-0472">Membrane</keyword>
<dbReference type="EMBL" id="JAENHN010000039">
    <property type="protein sequence ID" value="MBK1811690.1"/>
    <property type="molecule type" value="Genomic_DNA"/>
</dbReference>
<name>A0ABS1EQS4_9CLOT</name>
<dbReference type="Pfam" id="PF18705">
    <property type="entry name" value="DUF5643"/>
    <property type="match status" value="1"/>
</dbReference>
<dbReference type="Pfam" id="PF13786">
    <property type="entry name" value="DUF4179"/>
    <property type="match status" value="1"/>
</dbReference>
<reference evidence="5" key="1">
    <citation type="submission" date="2021-01" db="EMBL/GenBank/DDBJ databases">
        <title>Genome public.</title>
        <authorList>
            <person name="Liu C."/>
            <person name="Sun Q."/>
        </authorList>
    </citation>
    <scope>NUCLEOTIDE SEQUENCE [LARGE SCALE GENOMIC DNA]</scope>
    <source>
        <strain evidence="5">YIM B02505</strain>
    </source>
</reference>
<feature type="transmembrane region" description="Helical" evidence="1">
    <location>
        <begin position="53"/>
        <end position="70"/>
    </location>
</feature>
<evidence type="ECO:0000259" key="3">
    <source>
        <dbReference type="Pfam" id="PF18705"/>
    </source>
</evidence>
<gene>
    <name evidence="4" type="ORF">JHL18_13790</name>
</gene>
<feature type="domain" description="DUF4179" evidence="2">
    <location>
        <begin position="47"/>
        <end position="132"/>
    </location>
</feature>
<dbReference type="Proteomes" id="UP000596739">
    <property type="component" value="Unassembled WGS sequence"/>
</dbReference>
<keyword evidence="1" id="KW-1133">Transmembrane helix</keyword>
<feature type="domain" description="DUF5643" evidence="3">
    <location>
        <begin position="226"/>
        <end position="318"/>
    </location>
</feature>
<accession>A0ABS1EQS4</accession>
<keyword evidence="1" id="KW-0812">Transmembrane</keyword>
<protein>
    <submittedName>
        <fullName evidence="4">DUF4179 domain-containing protein</fullName>
    </submittedName>
</protein>
<dbReference type="RefSeq" id="WP_200270140.1">
    <property type="nucleotide sequence ID" value="NZ_JAENHN010000039.1"/>
</dbReference>
<evidence type="ECO:0000256" key="1">
    <source>
        <dbReference type="SAM" id="Phobius"/>
    </source>
</evidence>
<evidence type="ECO:0000313" key="5">
    <source>
        <dbReference type="Proteomes" id="UP000596739"/>
    </source>
</evidence>
<proteinExistence type="predicted"/>
<dbReference type="InterPro" id="IPR025436">
    <property type="entry name" value="DUF4179"/>
</dbReference>